<dbReference type="InterPro" id="IPR039430">
    <property type="entry name" value="Thymidylate_kin-like_dom"/>
</dbReference>
<evidence type="ECO:0000259" key="9">
    <source>
        <dbReference type="Pfam" id="PF02223"/>
    </source>
</evidence>
<evidence type="ECO:0000256" key="8">
    <source>
        <dbReference type="ARBA" id="ARBA00048743"/>
    </source>
</evidence>
<dbReference type="SUPFAM" id="SSF52540">
    <property type="entry name" value="P-loop containing nucleoside triphosphate hydrolases"/>
    <property type="match status" value="1"/>
</dbReference>
<keyword evidence="3" id="KW-0808">Transferase</keyword>
<dbReference type="PANTHER" id="PTHR10344">
    <property type="entry name" value="THYMIDYLATE KINASE"/>
    <property type="match status" value="1"/>
</dbReference>
<dbReference type="GO" id="GO:0006235">
    <property type="term" value="P:dTTP biosynthetic process"/>
    <property type="evidence" value="ECO:0007669"/>
    <property type="project" value="TreeGrafter"/>
</dbReference>
<dbReference type="EMBL" id="BARV01022743">
    <property type="protein sequence ID" value="GAI23501.1"/>
    <property type="molecule type" value="Genomic_DNA"/>
</dbReference>
<dbReference type="GO" id="GO:0005524">
    <property type="term" value="F:ATP binding"/>
    <property type="evidence" value="ECO:0007669"/>
    <property type="project" value="UniProtKB-KW"/>
</dbReference>
<evidence type="ECO:0000256" key="6">
    <source>
        <dbReference type="ARBA" id="ARBA00022777"/>
    </source>
</evidence>
<keyword evidence="6" id="KW-0418">Kinase</keyword>
<feature type="non-terminal residue" evidence="10">
    <location>
        <position position="1"/>
    </location>
</feature>
<dbReference type="InterPro" id="IPR027417">
    <property type="entry name" value="P-loop_NTPase"/>
</dbReference>
<dbReference type="InterPro" id="IPR018094">
    <property type="entry name" value="Thymidylate_kinase"/>
</dbReference>
<dbReference type="GO" id="GO:0006233">
    <property type="term" value="P:dTDP biosynthetic process"/>
    <property type="evidence" value="ECO:0007669"/>
    <property type="project" value="InterPro"/>
</dbReference>
<feature type="domain" description="Thymidylate kinase-like" evidence="9">
    <location>
        <begin position="4"/>
        <end position="189"/>
    </location>
</feature>
<dbReference type="CDD" id="cd01672">
    <property type="entry name" value="TMPK"/>
    <property type="match status" value="1"/>
</dbReference>
<dbReference type="GO" id="GO:0005829">
    <property type="term" value="C:cytosol"/>
    <property type="evidence" value="ECO:0007669"/>
    <property type="project" value="TreeGrafter"/>
</dbReference>
<evidence type="ECO:0000313" key="10">
    <source>
        <dbReference type="EMBL" id="GAI23501.1"/>
    </source>
</evidence>
<dbReference type="HAMAP" id="MF_00165">
    <property type="entry name" value="Thymidylate_kinase"/>
    <property type="match status" value="1"/>
</dbReference>
<dbReference type="PANTHER" id="PTHR10344:SF4">
    <property type="entry name" value="UMP-CMP KINASE 2, MITOCHONDRIAL"/>
    <property type="match status" value="1"/>
</dbReference>
<organism evidence="10">
    <name type="scientific">marine sediment metagenome</name>
    <dbReference type="NCBI Taxonomy" id="412755"/>
    <lineage>
        <taxon>unclassified sequences</taxon>
        <taxon>metagenomes</taxon>
        <taxon>ecological metagenomes</taxon>
    </lineage>
</organism>
<dbReference type="Gene3D" id="3.40.50.300">
    <property type="entry name" value="P-loop containing nucleotide triphosphate hydrolases"/>
    <property type="match status" value="1"/>
</dbReference>
<gene>
    <name evidence="10" type="ORF">S06H3_37430</name>
</gene>
<comment type="similarity">
    <text evidence="1">Belongs to the thymidylate kinase family.</text>
</comment>
<dbReference type="NCBIfam" id="TIGR00041">
    <property type="entry name" value="DTMP_kinase"/>
    <property type="match status" value="1"/>
</dbReference>
<dbReference type="GO" id="GO:0004798">
    <property type="term" value="F:dTMP kinase activity"/>
    <property type="evidence" value="ECO:0007669"/>
    <property type="project" value="UniProtKB-EC"/>
</dbReference>
<evidence type="ECO:0000256" key="7">
    <source>
        <dbReference type="ARBA" id="ARBA00022840"/>
    </source>
</evidence>
<protein>
    <recommendedName>
        <fullName evidence="2">dTMP kinase</fullName>
        <ecNumber evidence="2">2.7.4.9</ecNumber>
    </recommendedName>
</protein>
<evidence type="ECO:0000256" key="2">
    <source>
        <dbReference type="ARBA" id="ARBA00012980"/>
    </source>
</evidence>
<evidence type="ECO:0000256" key="1">
    <source>
        <dbReference type="ARBA" id="ARBA00009776"/>
    </source>
</evidence>
<reference evidence="10" key="1">
    <citation type="journal article" date="2014" name="Front. Microbiol.">
        <title>High frequency of phylogenetically diverse reductive dehalogenase-homologous genes in deep subseafloor sedimentary metagenomes.</title>
        <authorList>
            <person name="Kawai M."/>
            <person name="Futagami T."/>
            <person name="Toyoda A."/>
            <person name="Takaki Y."/>
            <person name="Nishi S."/>
            <person name="Hori S."/>
            <person name="Arai W."/>
            <person name="Tsubouchi T."/>
            <person name="Morono Y."/>
            <person name="Uchiyama I."/>
            <person name="Ito T."/>
            <person name="Fujiyama A."/>
            <person name="Inagaki F."/>
            <person name="Takami H."/>
        </authorList>
    </citation>
    <scope>NUCLEOTIDE SEQUENCE</scope>
    <source>
        <strain evidence="10">Expedition CK06-06</strain>
    </source>
</reference>
<dbReference type="InterPro" id="IPR018095">
    <property type="entry name" value="Thymidylate_kin_CS"/>
</dbReference>
<dbReference type="GO" id="GO:0006227">
    <property type="term" value="P:dUDP biosynthetic process"/>
    <property type="evidence" value="ECO:0007669"/>
    <property type="project" value="TreeGrafter"/>
</dbReference>
<dbReference type="PROSITE" id="PS01331">
    <property type="entry name" value="THYMIDYLATE_KINASE"/>
    <property type="match status" value="1"/>
</dbReference>
<evidence type="ECO:0000256" key="5">
    <source>
        <dbReference type="ARBA" id="ARBA00022741"/>
    </source>
</evidence>
<evidence type="ECO:0000256" key="3">
    <source>
        <dbReference type="ARBA" id="ARBA00022679"/>
    </source>
</evidence>
<comment type="caution">
    <text evidence="10">The sequence shown here is derived from an EMBL/GenBank/DDBJ whole genome shotgun (WGS) entry which is preliminary data.</text>
</comment>
<proteinExistence type="inferred from homology"/>
<accession>X1MZU2</accession>
<dbReference type="FunFam" id="3.40.50.300:FF:000225">
    <property type="entry name" value="Thymidylate kinase"/>
    <property type="match status" value="1"/>
</dbReference>
<keyword evidence="4" id="KW-0545">Nucleotide biosynthesis</keyword>
<dbReference type="Pfam" id="PF02223">
    <property type="entry name" value="Thymidylate_kin"/>
    <property type="match status" value="1"/>
</dbReference>
<evidence type="ECO:0000256" key="4">
    <source>
        <dbReference type="ARBA" id="ARBA00022727"/>
    </source>
</evidence>
<keyword evidence="7" id="KW-0067">ATP-binding</keyword>
<keyword evidence="5" id="KW-0547">Nucleotide-binding</keyword>
<dbReference type="EC" id="2.7.4.9" evidence="2"/>
<name>X1MZU2_9ZZZZ</name>
<comment type="catalytic activity">
    <reaction evidence="8">
        <text>dTMP + ATP = dTDP + ADP</text>
        <dbReference type="Rhea" id="RHEA:13517"/>
        <dbReference type="ChEBI" id="CHEBI:30616"/>
        <dbReference type="ChEBI" id="CHEBI:58369"/>
        <dbReference type="ChEBI" id="CHEBI:63528"/>
        <dbReference type="ChEBI" id="CHEBI:456216"/>
        <dbReference type="EC" id="2.7.4.9"/>
    </reaction>
</comment>
<sequence length="208" mass="23427">LITFEGGEGCGKSVQARGLYRRLSELVIPVVLTHEPGGTSLSKKLGRWLKWAQDTGISPLAELLLFNTSRTQLVDEVIRPSLEKGKVVICDRYADSTAAYQSYGRGLDLEMVKAINNAATQGIKPNLTVLLDISVEKGLARKTKKRQDRFEREDIAFHQRVRGGYLKLAASEPGRWLVIDASQTRQKIAEIIWQRVRQLLSRQGFRHE</sequence>
<dbReference type="AlphaFoldDB" id="X1MZU2"/>